<gene>
    <name evidence="1" type="ORF">Y1Q_0001170</name>
</gene>
<dbReference type="AlphaFoldDB" id="A0A151PEB9"/>
<dbReference type="Proteomes" id="UP000050525">
    <property type="component" value="Unassembled WGS sequence"/>
</dbReference>
<proteinExistence type="predicted"/>
<evidence type="ECO:0000313" key="2">
    <source>
        <dbReference type="Proteomes" id="UP000050525"/>
    </source>
</evidence>
<sequence length="86" mass="9461">MIVYTHDVQTLRANPVDQGGSAQLCGMMGGVQQRETQGNTVMQPYSALSLTALHSSSSSISIQAALRWTTAHLYLHQQNRFKCKPI</sequence>
<name>A0A151PEB9_ALLMI</name>
<organism evidence="1 2">
    <name type="scientific">Alligator mississippiensis</name>
    <name type="common">American alligator</name>
    <dbReference type="NCBI Taxonomy" id="8496"/>
    <lineage>
        <taxon>Eukaryota</taxon>
        <taxon>Metazoa</taxon>
        <taxon>Chordata</taxon>
        <taxon>Craniata</taxon>
        <taxon>Vertebrata</taxon>
        <taxon>Euteleostomi</taxon>
        <taxon>Archelosauria</taxon>
        <taxon>Archosauria</taxon>
        <taxon>Crocodylia</taxon>
        <taxon>Alligatoridae</taxon>
        <taxon>Alligatorinae</taxon>
        <taxon>Alligator</taxon>
    </lineage>
</organism>
<accession>A0A151PEB9</accession>
<keyword evidence="2" id="KW-1185">Reference proteome</keyword>
<protein>
    <submittedName>
        <fullName evidence="1">Uncharacterized protein</fullName>
    </submittedName>
</protein>
<dbReference type="EMBL" id="AKHW03000422">
    <property type="protein sequence ID" value="KYO47350.1"/>
    <property type="molecule type" value="Genomic_DNA"/>
</dbReference>
<evidence type="ECO:0000313" key="1">
    <source>
        <dbReference type="EMBL" id="KYO47350.1"/>
    </source>
</evidence>
<reference evidence="1 2" key="1">
    <citation type="journal article" date="2012" name="Genome Biol.">
        <title>Sequencing three crocodilian genomes to illuminate the evolution of archosaurs and amniotes.</title>
        <authorList>
            <person name="St John J.A."/>
            <person name="Braun E.L."/>
            <person name="Isberg S.R."/>
            <person name="Miles L.G."/>
            <person name="Chong A.Y."/>
            <person name="Gongora J."/>
            <person name="Dalzell P."/>
            <person name="Moran C."/>
            <person name="Bed'hom B."/>
            <person name="Abzhanov A."/>
            <person name="Burgess S.C."/>
            <person name="Cooksey A.M."/>
            <person name="Castoe T.A."/>
            <person name="Crawford N.G."/>
            <person name="Densmore L.D."/>
            <person name="Drew J.C."/>
            <person name="Edwards S.V."/>
            <person name="Faircloth B.C."/>
            <person name="Fujita M.K."/>
            <person name="Greenwold M.J."/>
            <person name="Hoffmann F.G."/>
            <person name="Howard J.M."/>
            <person name="Iguchi T."/>
            <person name="Janes D.E."/>
            <person name="Khan S.Y."/>
            <person name="Kohno S."/>
            <person name="de Koning A.J."/>
            <person name="Lance S.L."/>
            <person name="McCarthy F.M."/>
            <person name="McCormack J.E."/>
            <person name="Merchant M.E."/>
            <person name="Peterson D.G."/>
            <person name="Pollock D.D."/>
            <person name="Pourmand N."/>
            <person name="Raney B.J."/>
            <person name="Roessler K.A."/>
            <person name="Sanford J.R."/>
            <person name="Sawyer R.H."/>
            <person name="Schmidt C.J."/>
            <person name="Triplett E.W."/>
            <person name="Tuberville T.D."/>
            <person name="Venegas-Anaya M."/>
            <person name="Howard J.T."/>
            <person name="Jarvis E.D."/>
            <person name="Guillette L.J.Jr."/>
            <person name="Glenn T.C."/>
            <person name="Green R.E."/>
            <person name="Ray D.A."/>
        </authorList>
    </citation>
    <scope>NUCLEOTIDE SEQUENCE [LARGE SCALE GENOMIC DNA]</scope>
    <source>
        <strain evidence="1">KSC_2009_1</strain>
    </source>
</reference>
<comment type="caution">
    <text evidence="1">The sequence shown here is derived from an EMBL/GenBank/DDBJ whole genome shotgun (WGS) entry which is preliminary data.</text>
</comment>